<dbReference type="PANTHER" id="PTHR22851">
    <property type="entry name" value="U3 SMALL NUCLEOLAR RNA U3 SNORNA ASSOCIATED PROTEIN"/>
    <property type="match status" value="1"/>
</dbReference>
<dbReference type="Pfam" id="PF04158">
    <property type="entry name" value="Sof1"/>
    <property type="match status" value="1"/>
</dbReference>
<dbReference type="GO" id="GO:0016567">
    <property type="term" value="P:protein ubiquitination"/>
    <property type="evidence" value="ECO:0007669"/>
    <property type="project" value="UniProtKB-UniPathway"/>
</dbReference>
<feature type="region of interest" description="Disordered" evidence="10">
    <location>
        <begin position="404"/>
        <end position="446"/>
    </location>
</feature>
<dbReference type="PANTHER" id="PTHR22851:SF0">
    <property type="entry name" value="DDB1- AND CUL4-ASSOCIATED FACTOR 13"/>
    <property type="match status" value="1"/>
</dbReference>
<evidence type="ECO:0000256" key="9">
    <source>
        <dbReference type="PROSITE-ProRule" id="PRU00221"/>
    </source>
</evidence>
<comment type="subcellular location">
    <subcellularLocation>
        <location evidence="1">Nucleus</location>
        <location evidence="1">Nucleolus</location>
    </subcellularLocation>
</comment>
<dbReference type="AlphaFoldDB" id="A9UQN9"/>
<feature type="compositionally biased region" description="Basic and acidic residues" evidence="10">
    <location>
        <begin position="434"/>
        <end position="446"/>
    </location>
</feature>
<evidence type="ECO:0000256" key="6">
    <source>
        <dbReference type="ARBA" id="ARBA00023242"/>
    </source>
</evidence>
<dbReference type="InterPro" id="IPR007287">
    <property type="entry name" value="Sof1"/>
</dbReference>
<dbReference type="KEGG" id="mbr:MONBRDRAFT_19326"/>
<dbReference type="Pfam" id="PF00400">
    <property type="entry name" value="WD40"/>
    <property type="match status" value="3"/>
</dbReference>
<evidence type="ECO:0000313" key="13">
    <source>
        <dbReference type="Proteomes" id="UP000001357"/>
    </source>
</evidence>
<evidence type="ECO:0000256" key="5">
    <source>
        <dbReference type="ARBA" id="ARBA00022737"/>
    </source>
</evidence>
<dbReference type="GeneID" id="5887520"/>
<feature type="compositionally biased region" description="Basic and acidic residues" evidence="10">
    <location>
        <begin position="409"/>
        <end position="423"/>
    </location>
</feature>
<keyword evidence="5" id="KW-0677">Repeat</keyword>
<dbReference type="SUPFAM" id="SSF50978">
    <property type="entry name" value="WD40 repeat-like"/>
    <property type="match status" value="1"/>
</dbReference>
<dbReference type="Proteomes" id="UP000001357">
    <property type="component" value="Unassembled WGS sequence"/>
</dbReference>
<evidence type="ECO:0000256" key="7">
    <source>
        <dbReference type="ARBA" id="ARBA00023274"/>
    </source>
</evidence>
<dbReference type="RefSeq" id="XP_001742394.1">
    <property type="nucleotide sequence ID" value="XM_001742342.1"/>
</dbReference>
<dbReference type="FunCoup" id="A9UQN9">
    <property type="interactions" value="1493"/>
</dbReference>
<evidence type="ECO:0000256" key="1">
    <source>
        <dbReference type="ARBA" id="ARBA00004604"/>
    </source>
</evidence>
<evidence type="ECO:0000256" key="4">
    <source>
        <dbReference type="ARBA" id="ARBA00022574"/>
    </source>
</evidence>
<dbReference type="UniPathway" id="UPA00143"/>
<feature type="domain" description="Sof1-like protein" evidence="11">
    <location>
        <begin position="356"/>
        <end position="441"/>
    </location>
</feature>
<evidence type="ECO:0000313" key="12">
    <source>
        <dbReference type="EMBL" id="EDQ92632.1"/>
    </source>
</evidence>
<sequence length="446" mass="51514">MKIKTLSRDSRQYQRKTKHDIHPMQSNVDPNLHPLEAAREYKRAVNAVKMERMFAKPFVAGLDGHRDGVHCLAPHPKRLGVVFSGACDGELRAWNLAKQECIFARTLHRGFIRGIALTPLADKVITVGADKTIKVTKLAAERGHEDEEEAPLSIIGQNFFNDVSHHRFEDKFVTCGPTVELWSQLRSEPLRDLTWGVDTCNCVRFNPVETNVVATTADDRSITLYDIRASSPMRKVVLEMRSNRLCWNPMEAMNFTVANEDHNLYTFDMRKLKHALNVHKDHVSAVMDVSYSPTGQEFVSASYDCTLRIFSVRQGHSREIYHTQRMQRVYCTQWSGDNRYILSGSDETNVRLWKSTAWEHIGTKSSRQKANLQYQEKLKERFKHHPEVRRIQRQRHLPKAIKSAKNLKHIVEQSEKRKEDNRRAHSKKGSVPFKAERSKHVVAEEQ</sequence>
<evidence type="ECO:0000256" key="2">
    <source>
        <dbReference type="ARBA" id="ARBA00005649"/>
    </source>
</evidence>
<accession>A9UQN9</accession>
<dbReference type="FunFam" id="2.130.10.10:FF:000132">
    <property type="entry name" value="DDB1- and CUL4-associated factor 13"/>
    <property type="match status" value="1"/>
</dbReference>
<reference evidence="12 13" key="1">
    <citation type="journal article" date="2008" name="Nature">
        <title>The genome of the choanoflagellate Monosiga brevicollis and the origin of metazoans.</title>
        <authorList>
            <consortium name="JGI Sequencing"/>
            <person name="King N."/>
            <person name="Westbrook M.J."/>
            <person name="Young S.L."/>
            <person name="Kuo A."/>
            <person name="Abedin M."/>
            <person name="Chapman J."/>
            <person name="Fairclough S."/>
            <person name="Hellsten U."/>
            <person name="Isogai Y."/>
            <person name="Letunic I."/>
            <person name="Marr M."/>
            <person name="Pincus D."/>
            <person name="Putnam N."/>
            <person name="Rokas A."/>
            <person name="Wright K.J."/>
            <person name="Zuzow R."/>
            <person name="Dirks W."/>
            <person name="Good M."/>
            <person name="Goodstein D."/>
            <person name="Lemons D."/>
            <person name="Li W."/>
            <person name="Lyons J.B."/>
            <person name="Morris A."/>
            <person name="Nichols S."/>
            <person name="Richter D.J."/>
            <person name="Salamov A."/>
            <person name="Bork P."/>
            <person name="Lim W.A."/>
            <person name="Manning G."/>
            <person name="Miller W.T."/>
            <person name="McGinnis W."/>
            <person name="Shapiro H."/>
            <person name="Tjian R."/>
            <person name="Grigoriev I.V."/>
            <person name="Rokhsar D."/>
        </authorList>
    </citation>
    <scope>NUCLEOTIDE SEQUENCE [LARGE SCALE GENOMIC DNA]</scope>
    <source>
        <strain evidence="13">MX1 / ATCC 50154</strain>
    </source>
</reference>
<gene>
    <name evidence="12" type="ORF">MONBRDRAFT_19326</name>
</gene>
<dbReference type="InterPro" id="IPR051733">
    <property type="entry name" value="WD_repeat_DCAF13/WDSOF1"/>
</dbReference>
<comment type="similarity">
    <text evidence="2">Belongs to the WD repeat DCAF13/WDSOF1 family.</text>
</comment>
<keyword evidence="7" id="KW-0687">Ribonucleoprotein</keyword>
<evidence type="ECO:0000256" key="10">
    <source>
        <dbReference type="SAM" id="MobiDB-lite"/>
    </source>
</evidence>
<dbReference type="PROSITE" id="PS00678">
    <property type="entry name" value="WD_REPEATS_1"/>
    <property type="match status" value="1"/>
</dbReference>
<feature type="compositionally biased region" description="Basic and acidic residues" evidence="10">
    <location>
        <begin position="1"/>
        <end position="12"/>
    </location>
</feature>
<dbReference type="GO" id="GO:0000462">
    <property type="term" value="P:maturation of SSU-rRNA from tricistronic rRNA transcript (SSU-rRNA, 5.8S rRNA, LSU-rRNA)"/>
    <property type="evidence" value="ECO:0000318"/>
    <property type="project" value="GO_Central"/>
</dbReference>
<feature type="repeat" description="WD" evidence="9">
    <location>
        <begin position="62"/>
        <end position="104"/>
    </location>
</feature>
<keyword evidence="4 9" id="KW-0853">WD repeat</keyword>
<dbReference type="STRING" id="81824.A9UQN9"/>
<dbReference type="GO" id="GO:0032040">
    <property type="term" value="C:small-subunit processome"/>
    <property type="evidence" value="ECO:0000318"/>
    <property type="project" value="GO_Central"/>
</dbReference>
<dbReference type="GO" id="GO:0005730">
    <property type="term" value="C:nucleolus"/>
    <property type="evidence" value="ECO:0000318"/>
    <property type="project" value="GO_Central"/>
</dbReference>
<evidence type="ECO:0000259" key="11">
    <source>
        <dbReference type="Pfam" id="PF04158"/>
    </source>
</evidence>
<keyword evidence="6" id="KW-0539">Nucleus</keyword>
<name>A9UQN9_MONBE</name>
<feature type="region of interest" description="Disordered" evidence="10">
    <location>
        <begin position="1"/>
        <end position="29"/>
    </location>
</feature>
<dbReference type="Gene3D" id="2.130.10.10">
    <property type="entry name" value="YVTN repeat-like/Quinoprotein amine dehydrogenase"/>
    <property type="match status" value="2"/>
</dbReference>
<dbReference type="FunFam" id="2.130.10.10:FF:000928">
    <property type="entry name" value="DDB1-and CUL4-associated factor 13"/>
    <property type="match status" value="1"/>
</dbReference>
<feature type="repeat" description="WD" evidence="9">
    <location>
        <begin position="322"/>
        <end position="354"/>
    </location>
</feature>
<dbReference type="InterPro" id="IPR015943">
    <property type="entry name" value="WD40/YVTN_repeat-like_dom_sf"/>
</dbReference>
<protein>
    <recommendedName>
        <fullName evidence="3">DDB1- and CUL4-associated factor 13</fullName>
    </recommendedName>
    <alternativeName>
        <fullName evidence="8">WD repeat and SOF domain-containing protein 1</fullName>
    </alternativeName>
</protein>
<organism evidence="12 13">
    <name type="scientific">Monosiga brevicollis</name>
    <name type="common">Choanoflagellate</name>
    <dbReference type="NCBI Taxonomy" id="81824"/>
    <lineage>
        <taxon>Eukaryota</taxon>
        <taxon>Choanoflagellata</taxon>
        <taxon>Craspedida</taxon>
        <taxon>Salpingoecidae</taxon>
        <taxon>Monosiga</taxon>
    </lineage>
</organism>
<dbReference type="SMART" id="SM00320">
    <property type="entry name" value="WD40"/>
    <property type="match status" value="5"/>
</dbReference>
<proteinExistence type="inferred from homology"/>
<dbReference type="PROSITE" id="PS50082">
    <property type="entry name" value="WD_REPEATS_2"/>
    <property type="match status" value="3"/>
</dbReference>
<dbReference type="InParanoid" id="A9UQN9"/>
<dbReference type="eggNOG" id="KOG0268">
    <property type="taxonomic scope" value="Eukaryota"/>
</dbReference>
<dbReference type="InterPro" id="IPR001680">
    <property type="entry name" value="WD40_rpt"/>
</dbReference>
<dbReference type="InterPro" id="IPR036322">
    <property type="entry name" value="WD40_repeat_dom_sf"/>
</dbReference>
<dbReference type="OMA" id="EDHNAYI"/>
<feature type="repeat" description="WD" evidence="9">
    <location>
        <begin position="279"/>
        <end position="320"/>
    </location>
</feature>
<keyword evidence="13" id="KW-1185">Reference proteome</keyword>
<evidence type="ECO:0000256" key="3">
    <source>
        <dbReference type="ARBA" id="ARBA00021762"/>
    </source>
</evidence>
<dbReference type="EMBL" id="CH991543">
    <property type="protein sequence ID" value="EDQ92632.1"/>
    <property type="molecule type" value="Genomic_DNA"/>
</dbReference>
<evidence type="ECO:0000256" key="8">
    <source>
        <dbReference type="ARBA" id="ARBA00032239"/>
    </source>
</evidence>
<dbReference type="InterPro" id="IPR019775">
    <property type="entry name" value="WD40_repeat_CS"/>
</dbReference>